<keyword evidence="2" id="KW-1185">Reference proteome</keyword>
<dbReference type="STRING" id="658057.SAMN04488032_12518"/>
<proteinExistence type="predicted"/>
<gene>
    <name evidence="1" type="ORF">PAM7971_03753</name>
</gene>
<reference evidence="1 2" key="1">
    <citation type="submission" date="2017-03" db="EMBL/GenBank/DDBJ databases">
        <authorList>
            <person name="Afonso C.L."/>
            <person name="Miller P.J."/>
            <person name="Scott M.A."/>
            <person name="Spackman E."/>
            <person name="Goraichik I."/>
            <person name="Dimitrov K.M."/>
            <person name="Suarez D.L."/>
            <person name="Swayne D.E."/>
        </authorList>
    </citation>
    <scope>NUCLEOTIDE SEQUENCE [LARGE SCALE GENOMIC DNA]</scope>
    <source>
        <strain evidence="1 2">CECT 7971</strain>
    </source>
</reference>
<protein>
    <recommendedName>
        <fullName evidence="3">Helix-turn-helix domain protein</fullName>
    </recommendedName>
</protein>
<dbReference type="SUPFAM" id="SSF46955">
    <property type="entry name" value="Putative DNA-binding domain"/>
    <property type="match status" value="1"/>
</dbReference>
<accession>A0A1Y5TU31</accession>
<evidence type="ECO:0008006" key="3">
    <source>
        <dbReference type="Google" id="ProtNLM"/>
    </source>
</evidence>
<sequence>MQQKTPIFVRMRDAKAVFGVSPDTIRRYELQGLQVHRVGKRISSIRVTDYEEFIIKNSEVCGAKRGAE</sequence>
<evidence type="ECO:0000313" key="1">
    <source>
        <dbReference type="EMBL" id="SLN70181.1"/>
    </source>
</evidence>
<dbReference type="AlphaFoldDB" id="A0A1Y5TU31"/>
<dbReference type="InterPro" id="IPR009061">
    <property type="entry name" value="DNA-bd_dom_put_sf"/>
</dbReference>
<organism evidence="1 2">
    <name type="scientific">Pacificibacter marinus</name>
    <dbReference type="NCBI Taxonomy" id="658057"/>
    <lineage>
        <taxon>Bacteria</taxon>
        <taxon>Pseudomonadati</taxon>
        <taxon>Pseudomonadota</taxon>
        <taxon>Alphaproteobacteria</taxon>
        <taxon>Rhodobacterales</taxon>
        <taxon>Roseobacteraceae</taxon>
        <taxon>Pacificibacter</taxon>
    </lineage>
</organism>
<dbReference type="Proteomes" id="UP000193307">
    <property type="component" value="Unassembled WGS sequence"/>
</dbReference>
<name>A0A1Y5TU31_9RHOB</name>
<evidence type="ECO:0000313" key="2">
    <source>
        <dbReference type="Proteomes" id="UP000193307"/>
    </source>
</evidence>
<dbReference type="EMBL" id="FWFW01000021">
    <property type="protein sequence ID" value="SLN70181.1"/>
    <property type="molecule type" value="Genomic_DNA"/>
</dbReference>